<accession>A0ABD1PCT5</accession>
<feature type="transmembrane region" description="Helical" evidence="2">
    <location>
        <begin position="15"/>
        <end position="33"/>
    </location>
</feature>
<sequence>MPVKGMHVNSKNEDVVKVGFLYLVTLYLFTTPYRKQVTNAMFNLVETDDIQRYAWGKDLFNNTLNYLKITLSKRTLFDTWHRLLNWTNTAIRVTAAQLEKIDFDQPDMEVRGIQPNEEERGAAYLVGLFESFSSAPIIDDDSDFVDPSVKIRKGFKATNVENPGPIRDCKKSGNLKSQKKH</sequence>
<organism evidence="3 4">
    <name type="scientific">Abeliophyllum distichum</name>
    <dbReference type="NCBI Taxonomy" id="126358"/>
    <lineage>
        <taxon>Eukaryota</taxon>
        <taxon>Viridiplantae</taxon>
        <taxon>Streptophyta</taxon>
        <taxon>Embryophyta</taxon>
        <taxon>Tracheophyta</taxon>
        <taxon>Spermatophyta</taxon>
        <taxon>Magnoliopsida</taxon>
        <taxon>eudicotyledons</taxon>
        <taxon>Gunneridae</taxon>
        <taxon>Pentapetalae</taxon>
        <taxon>asterids</taxon>
        <taxon>lamiids</taxon>
        <taxon>Lamiales</taxon>
        <taxon>Oleaceae</taxon>
        <taxon>Forsythieae</taxon>
        <taxon>Abeliophyllum</taxon>
    </lineage>
</organism>
<keyword evidence="2" id="KW-0812">Transmembrane</keyword>
<evidence type="ECO:0000256" key="1">
    <source>
        <dbReference type="SAM" id="MobiDB-lite"/>
    </source>
</evidence>
<keyword evidence="4" id="KW-1185">Reference proteome</keyword>
<keyword evidence="2" id="KW-0472">Membrane</keyword>
<reference evidence="4" key="1">
    <citation type="submission" date="2024-07" db="EMBL/GenBank/DDBJ databases">
        <title>Two chromosome-level genome assemblies of Korean endemic species Abeliophyllum distichum and Forsythia ovata (Oleaceae).</title>
        <authorList>
            <person name="Jang H."/>
        </authorList>
    </citation>
    <scope>NUCLEOTIDE SEQUENCE [LARGE SCALE GENOMIC DNA]</scope>
</reference>
<dbReference type="Proteomes" id="UP001604336">
    <property type="component" value="Unassembled WGS sequence"/>
</dbReference>
<gene>
    <name evidence="3" type="ORF">Adt_44902</name>
</gene>
<proteinExistence type="predicted"/>
<feature type="region of interest" description="Disordered" evidence="1">
    <location>
        <begin position="162"/>
        <end position="181"/>
    </location>
</feature>
<evidence type="ECO:0008006" key="5">
    <source>
        <dbReference type="Google" id="ProtNLM"/>
    </source>
</evidence>
<comment type="caution">
    <text evidence="3">The sequence shown here is derived from an EMBL/GenBank/DDBJ whole genome shotgun (WGS) entry which is preliminary data.</text>
</comment>
<name>A0ABD1PCT5_9LAMI</name>
<dbReference type="EMBL" id="JBFOLK010000014">
    <property type="protein sequence ID" value="KAL2461482.1"/>
    <property type="molecule type" value="Genomic_DNA"/>
</dbReference>
<keyword evidence="2" id="KW-1133">Transmembrane helix</keyword>
<evidence type="ECO:0000256" key="2">
    <source>
        <dbReference type="SAM" id="Phobius"/>
    </source>
</evidence>
<protein>
    <recommendedName>
        <fullName evidence="5">DUF1985 domain-containing protein</fullName>
    </recommendedName>
</protein>
<evidence type="ECO:0000313" key="4">
    <source>
        <dbReference type="Proteomes" id="UP001604336"/>
    </source>
</evidence>
<dbReference type="AlphaFoldDB" id="A0ABD1PCT5"/>
<evidence type="ECO:0000313" key="3">
    <source>
        <dbReference type="EMBL" id="KAL2461482.1"/>
    </source>
</evidence>